<proteinExistence type="predicted"/>
<gene>
    <name evidence="1" type="ORF">ASZ90_002011</name>
</gene>
<reference evidence="1" key="1">
    <citation type="journal article" date="2015" name="Proc. Natl. Acad. Sci. U.S.A.">
        <title>Networks of energetic and metabolic interactions define dynamics in microbial communities.</title>
        <authorList>
            <person name="Embree M."/>
            <person name="Liu J.K."/>
            <person name="Al-Bassam M.M."/>
            <person name="Zengler K."/>
        </authorList>
    </citation>
    <scope>NUCLEOTIDE SEQUENCE</scope>
</reference>
<evidence type="ECO:0000313" key="1">
    <source>
        <dbReference type="EMBL" id="KUG28116.1"/>
    </source>
</evidence>
<protein>
    <submittedName>
        <fullName evidence="1">Uncharacterized protein</fullName>
    </submittedName>
</protein>
<dbReference type="AlphaFoldDB" id="A0A0W8G4K6"/>
<organism evidence="1">
    <name type="scientific">hydrocarbon metagenome</name>
    <dbReference type="NCBI Taxonomy" id="938273"/>
    <lineage>
        <taxon>unclassified sequences</taxon>
        <taxon>metagenomes</taxon>
        <taxon>ecological metagenomes</taxon>
    </lineage>
</organism>
<name>A0A0W8G4K6_9ZZZZ</name>
<sequence length="180" mass="19534">MSGVVPRSALVTLRQGETVHDNVTGRLTTLSREMIRVAAPGAGPACPFFREPGDCLIHGQSPAECRALFCDAPQALVAMYRENRAARRDLIPEASPVRELVRLHEERCPAGEAIRLCLAARTDAAAAAVLAEMVRFDAAFRELCLEKAAVSPGELEFFFGRPLSVVLGPFQRKRPAPPTV</sequence>
<accession>A0A0W8G4K6</accession>
<dbReference type="EMBL" id="LNQE01000257">
    <property type="protein sequence ID" value="KUG28116.1"/>
    <property type="molecule type" value="Genomic_DNA"/>
</dbReference>
<comment type="caution">
    <text evidence="1">The sequence shown here is derived from an EMBL/GenBank/DDBJ whole genome shotgun (WGS) entry which is preliminary data.</text>
</comment>